<reference evidence="2 3" key="1">
    <citation type="submission" date="2016-11" db="EMBL/GenBank/DDBJ databases">
        <authorList>
            <person name="Jaros S."/>
            <person name="Januszkiewicz K."/>
            <person name="Wedrychowicz H."/>
        </authorList>
    </citation>
    <scope>NUCLEOTIDE SEQUENCE [LARGE SCALE GENOMIC DNA]</scope>
    <source>
        <strain evidence="2 3">DSM 21986</strain>
    </source>
</reference>
<dbReference type="Proteomes" id="UP000184041">
    <property type="component" value="Unassembled WGS sequence"/>
</dbReference>
<sequence length="204" mass="23143">MIKKVVILGFFLFLAARAGYTQEGSYERFTVDANSAVSVLQNAFTDNWESSPSLHLGTRVTYHAGNLEAGLRYTDYNVANPDYGEADFSSYFIYIGWEYPFTLYRGLTLAPGLRFGNNFISFDNPKVYPPTNGWAAYPFDPHESEFAYELIARLEYSPGNSPWRIHSGFAYNRTLTYHPLSVGLISFGISRSFATPSWLKNFLQ</sequence>
<dbReference type="RefSeq" id="WP_073062024.1">
    <property type="nucleotide sequence ID" value="NZ_FQUS01000007.1"/>
</dbReference>
<keyword evidence="1" id="KW-0732">Signal</keyword>
<proteinExistence type="predicted"/>
<dbReference type="AlphaFoldDB" id="A0A1M5AI89"/>
<dbReference type="STRING" id="1194090.SAMN05443144_10778"/>
<evidence type="ECO:0000256" key="1">
    <source>
        <dbReference type="SAM" id="SignalP"/>
    </source>
</evidence>
<dbReference type="EMBL" id="FQUS01000007">
    <property type="protein sequence ID" value="SHF30009.1"/>
    <property type="molecule type" value="Genomic_DNA"/>
</dbReference>
<keyword evidence="3" id="KW-1185">Reference proteome</keyword>
<protein>
    <recommendedName>
        <fullName evidence="4">Outer membrane protein beta-barrel domain-containing protein</fullName>
    </recommendedName>
</protein>
<evidence type="ECO:0008006" key="4">
    <source>
        <dbReference type="Google" id="ProtNLM"/>
    </source>
</evidence>
<organism evidence="2 3">
    <name type="scientific">Fodinibius roseus</name>
    <dbReference type="NCBI Taxonomy" id="1194090"/>
    <lineage>
        <taxon>Bacteria</taxon>
        <taxon>Pseudomonadati</taxon>
        <taxon>Balneolota</taxon>
        <taxon>Balneolia</taxon>
        <taxon>Balneolales</taxon>
        <taxon>Balneolaceae</taxon>
        <taxon>Fodinibius</taxon>
    </lineage>
</organism>
<feature type="signal peptide" evidence="1">
    <location>
        <begin position="1"/>
        <end position="18"/>
    </location>
</feature>
<accession>A0A1M5AI89</accession>
<evidence type="ECO:0000313" key="3">
    <source>
        <dbReference type="Proteomes" id="UP000184041"/>
    </source>
</evidence>
<evidence type="ECO:0000313" key="2">
    <source>
        <dbReference type="EMBL" id="SHF30009.1"/>
    </source>
</evidence>
<dbReference type="Gene3D" id="2.40.160.20">
    <property type="match status" value="1"/>
</dbReference>
<name>A0A1M5AI89_9BACT</name>
<gene>
    <name evidence="2" type="ORF">SAMN05443144_10778</name>
</gene>
<dbReference type="OrthoDB" id="9829021at2"/>
<feature type="chain" id="PRO_5012002287" description="Outer membrane protein beta-barrel domain-containing protein" evidence="1">
    <location>
        <begin position="19"/>
        <end position="204"/>
    </location>
</feature>